<dbReference type="PANTHER" id="PTHR22736:SF2">
    <property type="entry name" value="COILED-COIL DOMAIN-CONTAINING PROTEIN 66"/>
    <property type="match status" value="1"/>
</dbReference>
<feature type="compositionally biased region" description="Polar residues" evidence="2">
    <location>
        <begin position="195"/>
        <end position="206"/>
    </location>
</feature>
<feature type="compositionally biased region" description="Basic and acidic residues" evidence="2">
    <location>
        <begin position="181"/>
        <end position="194"/>
    </location>
</feature>
<feature type="compositionally biased region" description="Basic and acidic residues" evidence="2">
    <location>
        <begin position="659"/>
        <end position="669"/>
    </location>
</feature>
<feature type="region of interest" description="Disordered" evidence="2">
    <location>
        <begin position="550"/>
        <end position="603"/>
    </location>
</feature>
<keyword evidence="5" id="KW-1185">Reference proteome</keyword>
<feature type="compositionally biased region" description="Basic residues" evidence="2">
    <location>
        <begin position="583"/>
        <end position="594"/>
    </location>
</feature>
<evidence type="ECO:0000256" key="1">
    <source>
        <dbReference type="SAM" id="Coils"/>
    </source>
</evidence>
<evidence type="ECO:0000256" key="2">
    <source>
        <dbReference type="SAM" id="MobiDB-lite"/>
    </source>
</evidence>
<feature type="compositionally biased region" description="Polar residues" evidence="2">
    <location>
        <begin position="169"/>
        <end position="180"/>
    </location>
</feature>
<feature type="compositionally biased region" description="Basic and acidic residues" evidence="2">
    <location>
        <begin position="451"/>
        <end position="462"/>
    </location>
</feature>
<dbReference type="GO" id="GO:0005874">
    <property type="term" value="C:microtubule"/>
    <property type="evidence" value="ECO:0007669"/>
    <property type="project" value="TreeGrafter"/>
</dbReference>
<feature type="region of interest" description="Disordered" evidence="2">
    <location>
        <begin position="267"/>
        <end position="522"/>
    </location>
</feature>
<dbReference type="EMBL" id="JAATIS010000094">
    <property type="protein sequence ID" value="KAG2470530.1"/>
    <property type="molecule type" value="Genomic_DNA"/>
</dbReference>
<dbReference type="AlphaFoldDB" id="A0A8X7XP71"/>
<feature type="coiled-coil region" evidence="1">
    <location>
        <begin position="47"/>
        <end position="74"/>
    </location>
</feature>
<feature type="compositionally biased region" description="Polar residues" evidence="2">
    <location>
        <begin position="363"/>
        <end position="376"/>
    </location>
</feature>
<feature type="compositionally biased region" description="Basic and acidic residues" evidence="2">
    <location>
        <begin position="330"/>
        <end position="343"/>
    </location>
</feature>
<feature type="non-terminal residue" evidence="4">
    <location>
        <position position="1"/>
    </location>
</feature>
<dbReference type="GO" id="GO:0005929">
    <property type="term" value="C:cilium"/>
    <property type="evidence" value="ECO:0007669"/>
    <property type="project" value="TreeGrafter"/>
</dbReference>
<sequence>MAAPGAKLTYTGQYELHVMTMVWALNKITAWILDLSSDVSAGLFSTLGEREQAKEQLEAKKAQWKKELDEQLALRKQQKDMNQDTRLKPWKKVENANPVHLAPENPLNLEAAPLEHAFSAKKREQQKLWLEELDRQKEEAKIRKMKEKEKRLQAEDHDKWAAHFDSFQRTKVSPLNTARSEPSEPARHPDEREISSSAAYTNANGNVSSSYADNLGRVSTEGNVFGVTRNTYLRSMTALLDPAQIEERERKRQKQIEHQEAIKAQVEERRRQKHLEDELRRREEQEEEQRLAQEREMMERQFEDDMRKQREKEESHSQQTRDLYMSMQKAQEDAVKQKQEQRMRSLARKGHDISNLQKHLEGISSQASNNAMQSRLSDYVHDSTEKEAVEKMSSNIHPEKKETAVQTDGEISQRYEDKHAKERLDRRIGLDTPDVPIEYHQQTNVKKVRRDPKPAEKRKVTGKENLSSQDDQYEPYARTEKRTGRRSEKNVRKPEWNTNKPVRQYVPASERYPSGLQKEREESRLKRQLELLTLAEKNAPVKLLHKIRSTSPVGESKREEYSDSASNVSYLEKRSHSPPVPALKHRLHQQKRAKSPPFPDDHLSSEKLKRIQAMLYLQQQEAIEDNAGPERPPSSHFIPYVRTDEIYHLDPNAPISRPSTHDPQRREPNGLHQPRQSHSSGNTRDPLLNPELLKTKERQQAILKGLSELRQGLLQKQKELETGLSPLAAEFNGNFSPL</sequence>
<dbReference type="InterPro" id="IPR039183">
    <property type="entry name" value="CCD66"/>
</dbReference>
<feature type="compositionally biased region" description="Basic and acidic residues" evidence="2">
    <location>
        <begin position="378"/>
        <end position="390"/>
    </location>
</feature>
<reference evidence="4 5" key="1">
    <citation type="journal article" date="2021" name="Cell">
        <title>Tracing the genetic footprints of vertebrate landing in non-teleost ray-finned fishes.</title>
        <authorList>
            <person name="Bi X."/>
            <person name="Wang K."/>
            <person name="Yang L."/>
            <person name="Pan H."/>
            <person name="Jiang H."/>
            <person name="Wei Q."/>
            <person name="Fang M."/>
            <person name="Yu H."/>
            <person name="Zhu C."/>
            <person name="Cai Y."/>
            <person name="He Y."/>
            <person name="Gan X."/>
            <person name="Zeng H."/>
            <person name="Yu D."/>
            <person name="Zhu Y."/>
            <person name="Jiang H."/>
            <person name="Qiu Q."/>
            <person name="Yang H."/>
            <person name="Zhang Y.E."/>
            <person name="Wang W."/>
            <person name="Zhu M."/>
            <person name="He S."/>
            <person name="Zhang G."/>
        </authorList>
    </citation>
    <scope>NUCLEOTIDE SEQUENCE [LARGE SCALE GENOMIC DNA]</scope>
    <source>
        <strain evidence="4">Bchr_013</strain>
    </source>
</reference>
<feature type="compositionally biased region" description="Basic and acidic residues" evidence="2">
    <location>
        <begin position="411"/>
        <end position="429"/>
    </location>
</feature>
<organism evidence="4 5">
    <name type="scientific">Polypterus senegalus</name>
    <name type="common">Senegal bichir</name>
    <dbReference type="NCBI Taxonomy" id="55291"/>
    <lineage>
        <taxon>Eukaryota</taxon>
        <taxon>Metazoa</taxon>
        <taxon>Chordata</taxon>
        <taxon>Craniata</taxon>
        <taxon>Vertebrata</taxon>
        <taxon>Euteleostomi</taxon>
        <taxon>Actinopterygii</taxon>
        <taxon>Polypteriformes</taxon>
        <taxon>Polypteridae</taxon>
        <taxon>Polypterus</taxon>
    </lineage>
</organism>
<name>A0A8X7XP71_POLSE</name>
<accession>A0A8X7XP71</accession>
<dbReference type="Pfam" id="PF15236">
    <property type="entry name" value="CCDC66"/>
    <property type="match status" value="1"/>
</dbReference>
<dbReference type="GO" id="GO:0060271">
    <property type="term" value="P:cilium assembly"/>
    <property type="evidence" value="ECO:0007669"/>
    <property type="project" value="TreeGrafter"/>
</dbReference>
<keyword evidence="1" id="KW-0175">Coiled coil</keyword>
<feature type="non-terminal residue" evidence="4">
    <location>
        <position position="738"/>
    </location>
</feature>
<evidence type="ECO:0000259" key="3">
    <source>
        <dbReference type="Pfam" id="PF15236"/>
    </source>
</evidence>
<feature type="region of interest" description="Disordered" evidence="2">
    <location>
        <begin position="163"/>
        <end position="206"/>
    </location>
</feature>
<dbReference type="InterPro" id="IPR040467">
    <property type="entry name" value="CCDC66_dom"/>
</dbReference>
<protein>
    <submittedName>
        <fullName evidence="4">CCD66 protein</fullName>
    </submittedName>
</protein>
<gene>
    <name evidence="4" type="primary">Ccdc66</name>
    <name evidence="4" type="ORF">GTO96_0005105</name>
</gene>
<feature type="compositionally biased region" description="Basic and acidic residues" evidence="2">
    <location>
        <begin position="267"/>
        <end position="316"/>
    </location>
</feature>
<dbReference type="GO" id="GO:0008017">
    <property type="term" value="F:microtubule binding"/>
    <property type="evidence" value="ECO:0007669"/>
    <property type="project" value="TreeGrafter"/>
</dbReference>
<evidence type="ECO:0000313" key="5">
    <source>
        <dbReference type="Proteomes" id="UP000886611"/>
    </source>
</evidence>
<evidence type="ECO:0000313" key="4">
    <source>
        <dbReference type="EMBL" id="KAG2470530.1"/>
    </source>
</evidence>
<proteinExistence type="predicted"/>
<feature type="compositionally biased region" description="Polar residues" evidence="2">
    <location>
        <begin position="674"/>
        <end position="683"/>
    </location>
</feature>
<feature type="region of interest" description="Disordered" evidence="2">
    <location>
        <begin position="650"/>
        <end position="696"/>
    </location>
</feature>
<dbReference type="PANTHER" id="PTHR22736">
    <property type="entry name" value="COILED-COIL DOMAIN-CONTAINING PROTEIN 66"/>
    <property type="match status" value="1"/>
</dbReference>
<comment type="caution">
    <text evidence="4">The sequence shown here is derived from an EMBL/GenBank/DDBJ whole genome shotgun (WGS) entry which is preliminary data.</text>
</comment>
<dbReference type="Proteomes" id="UP000886611">
    <property type="component" value="Unassembled WGS sequence"/>
</dbReference>
<feature type="compositionally biased region" description="Basic and acidic residues" evidence="2">
    <location>
        <begin position="477"/>
        <end position="495"/>
    </location>
</feature>
<feature type="domain" description="CCDC66" evidence="3">
    <location>
        <begin position="207"/>
        <end position="355"/>
    </location>
</feature>